<dbReference type="EMBL" id="CP162511">
    <property type="protein sequence ID" value="XDI06267.1"/>
    <property type="molecule type" value="Genomic_DNA"/>
</dbReference>
<feature type="transmembrane region" description="Helical" evidence="7">
    <location>
        <begin position="114"/>
        <end position="138"/>
    </location>
</feature>
<accession>A0AB39BJH8</accession>
<feature type="transmembrane region" description="Helical" evidence="7">
    <location>
        <begin position="145"/>
        <end position="169"/>
    </location>
</feature>
<evidence type="ECO:0000256" key="5">
    <source>
        <dbReference type="ARBA" id="ARBA00022989"/>
    </source>
</evidence>
<evidence type="ECO:0000256" key="2">
    <source>
        <dbReference type="ARBA" id="ARBA00022448"/>
    </source>
</evidence>
<dbReference type="SUPFAM" id="SSF161098">
    <property type="entry name" value="MetI-like"/>
    <property type="match status" value="1"/>
</dbReference>
<feature type="transmembrane region" description="Helical" evidence="7">
    <location>
        <begin position="189"/>
        <end position="213"/>
    </location>
</feature>
<gene>
    <name evidence="10" type="ORF">ABFY20_03995</name>
</gene>
<dbReference type="PANTHER" id="PTHR43744:SF4">
    <property type="entry name" value="OSMOPROTECTIVE COMPOUNDS UPTAKE PERMEASE PROTEIN GGTD"/>
    <property type="match status" value="1"/>
</dbReference>
<organism evidence="10">
    <name type="scientific">Herbiconiux sp. A18JL235</name>
    <dbReference type="NCBI Taxonomy" id="3152363"/>
    <lineage>
        <taxon>Bacteria</taxon>
        <taxon>Bacillati</taxon>
        <taxon>Actinomycetota</taxon>
        <taxon>Actinomycetes</taxon>
        <taxon>Micrococcales</taxon>
        <taxon>Microbacteriaceae</taxon>
        <taxon>Herbiconiux</taxon>
    </lineage>
</organism>
<dbReference type="AlphaFoldDB" id="A0AB39BJH8"/>
<dbReference type="PROSITE" id="PS50928">
    <property type="entry name" value="ABC_TM1"/>
    <property type="match status" value="1"/>
</dbReference>
<comment type="subcellular location">
    <subcellularLocation>
        <location evidence="1 7">Cell membrane</location>
        <topology evidence="1 7">Multi-pass membrane protein</topology>
    </subcellularLocation>
</comment>
<evidence type="ECO:0000256" key="8">
    <source>
        <dbReference type="SAM" id="MobiDB-lite"/>
    </source>
</evidence>
<evidence type="ECO:0000256" key="4">
    <source>
        <dbReference type="ARBA" id="ARBA00022692"/>
    </source>
</evidence>
<dbReference type="Gene3D" id="1.10.3720.10">
    <property type="entry name" value="MetI-like"/>
    <property type="match status" value="1"/>
</dbReference>
<feature type="transmembrane region" description="Helical" evidence="7">
    <location>
        <begin position="292"/>
        <end position="312"/>
    </location>
</feature>
<dbReference type="RefSeq" id="WP_368498651.1">
    <property type="nucleotide sequence ID" value="NZ_CP162511.1"/>
</dbReference>
<comment type="similarity">
    <text evidence="7">Belongs to the binding-protein-dependent transport system permease family.</text>
</comment>
<keyword evidence="2 7" id="KW-0813">Transport</keyword>
<feature type="domain" description="ABC transmembrane type-1" evidence="9">
    <location>
        <begin position="110"/>
        <end position="312"/>
    </location>
</feature>
<proteinExistence type="inferred from homology"/>
<name>A0AB39BJH8_9MICO</name>
<keyword evidence="4 7" id="KW-0812">Transmembrane</keyword>
<evidence type="ECO:0000256" key="7">
    <source>
        <dbReference type="RuleBase" id="RU363032"/>
    </source>
</evidence>
<keyword evidence="6 7" id="KW-0472">Membrane</keyword>
<evidence type="ECO:0000256" key="3">
    <source>
        <dbReference type="ARBA" id="ARBA00022475"/>
    </source>
</evidence>
<reference evidence="10" key="1">
    <citation type="submission" date="2024-05" db="EMBL/GenBank/DDBJ databases">
        <title>Herbiconiux sp. A18JL235.</title>
        <authorList>
            <person name="Zhang G."/>
        </authorList>
    </citation>
    <scope>NUCLEOTIDE SEQUENCE</scope>
    <source>
        <strain evidence="10">A18JL235</strain>
    </source>
</reference>
<dbReference type="InterPro" id="IPR000515">
    <property type="entry name" value="MetI-like"/>
</dbReference>
<evidence type="ECO:0000256" key="1">
    <source>
        <dbReference type="ARBA" id="ARBA00004651"/>
    </source>
</evidence>
<feature type="transmembrane region" description="Helical" evidence="7">
    <location>
        <begin position="262"/>
        <end position="280"/>
    </location>
</feature>
<dbReference type="InterPro" id="IPR035906">
    <property type="entry name" value="MetI-like_sf"/>
</dbReference>
<feature type="region of interest" description="Disordered" evidence="8">
    <location>
        <begin position="15"/>
        <end position="34"/>
    </location>
</feature>
<dbReference type="PANTHER" id="PTHR43744">
    <property type="entry name" value="ABC TRANSPORTER PERMEASE PROTEIN MG189-RELATED-RELATED"/>
    <property type="match status" value="1"/>
</dbReference>
<sequence length="327" mass="36103">MSAVQPIDLPVDPTTEKQLRRGEKAIERQEGTARRTKRRLTSRWATVAALIIAVLWTIPTFGLFISSFRERNDIQTTGWWTIFENWGFTIDNYAEVLQSGNSSVTIASSFVNSIAITIPATLIPLVIASLAAYAFAWIDFKGKDWLFIGVFALQIVPIQMALVPLLSLFSRGVAVGDDWIFSGIPSNGTFSQVWIAHTIFALPLAIFLLHNFVSEIPREVIEAARVDGAGHGQIFFRIILPLTMPALASFAIFQFLWVWNDLLVALIFADGAVAPITKLLAEITGSRGQDWYLLTAGAFVAIVVPLIVFFALQRFFVRGLLAGSTKG</sequence>
<evidence type="ECO:0000313" key="10">
    <source>
        <dbReference type="EMBL" id="XDI06267.1"/>
    </source>
</evidence>
<protein>
    <submittedName>
        <fullName evidence="10">Carbohydrate ABC transporter permease</fullName>
    </submittedName>
</protein>
<feature type="transmembrane region" description="Helical" evidence="7">
    <location>
        <begin position="234"/>
        <end position="256"/>
    </location>
</feature>
<dbReference type="CDD" id="cd06261">
    <property type="entry name" value="TM_PBP2"/>
    <property type="match status" value="1"/>
</dbReference>
<dbReference type="GO" id="GO:0005886">
    <property type="term" value="C:plasma membrane"/>
    <property type="evidence" value="ECO:0007669"/>
    <property type="project" value="UniProtKB-SubCell"/>
</dbReference>
<feature type="compositionally biased region" description="Basic and acidic residues" evidence="8">
    <location>
        <begin position="15"/>
        <end position="33"/>
    </location>
</feature>
<dbReference type="GO" id="GO:0055085">
    <property type="term" value="P:transmembrane transport"/>
    <property type="evidence" value="ECO:0007669"/>
    <property type="project" value="InterPro"/>
</dbReference>
<evidence type="ECO:0000256" key="6">
    <source>
        <dbReference type="ARBA" id="ARBA00023136"/>
    </source>
</evidence>
<evidence type="ECO:0000259" key="9">
    <source>
        <dbReference type="PROSITE" id="PS50928"/>
    </source>
</evidence>
<keyword evidence="5 7" id="KW-1133">Transmembrane helix</keyword>
<dbReference type="Pfam" id="PF00528">
    <property type="entry name" value="BPD_transp_1"/>
    <property type="match status" value="1"/>
</dbReference>
<keyword evidence="3" id="KW-1003">Cell membrane</keyword>
<feature type="transmembrane region" description="Helical" evidence="7">
    <location>
        <begin position="44"/>
        <end position="65"/>
    </location>
</feature>